<dbReference type="GO" id="GO:0006355">
    <property type="term" value="P:regulation of DNA-templated transcription"/>
    <property type="evidence" value="ECO:0007669"/>
    <property type="project" value="InterPro"/>
</dbReference>
<protein>
    <recommendedName>
        <fullName evidence="2">KRAB domain-containing protein</fullName>
    </recommendedName>
</protein>
<dbReference type="InterPro" id="IPR036051">
    <property type="entry name" value="KRAB_dom_sf"/>
</dbReference>
<keyword evidence="4" id="KW-1185">Reference proteome</keyword>
<evidence type="ECO:0000313" key="4">
    <source>
        <dbReference type="Proteomes" id="UP000437017"/>
    </source>
</evidence>
<dbReference type="EMBL" id="SGJD01000710">
    <property type="protein sequence ID" value="KAB0403867.1"/>
    <property type="molecule type" value="Genomic_DNA"/>
</dbReference>
<dbReference type="CDD" id="cd07765">
    <property type="entry name" value="KRAB_A-box"/>
    <property type="match status" value="1"/>
</dbReference>
<feature type="domain" description="KRAB" evidence="2">
    <location>
        <begin position="21"/>
        <end position="92"/>
    </location>
</feature>
<feature type="region of interest" description="Disordered" evidence="1">
    <location>
        <begin position="233"/>
        <end position="325"/>
    </location>
</feature>
<dbReference type="Proteomes" id="UP000437017">
    <property type="component" value="Unassembled WGS sequence"/>
</dbReference>
<proteinExistence type="predicted"/>
<reference evidence="3 4" key="1">
    <citation type="journal article" date="2019" name="PLoS ONE">
        <title>Genomic analyses reveal an absence of contemporary introgressive admixture between fin whales and blue whales, despite known hybrids.</title>
        <authorList>
            <person name="Westbury M.V."/>
            <person name="Petersen B."/>
            <person name="Lorenzen E.D."/>
        </authorList>
    </citation>
    <scope>NUCLEOTIDE SEQUENCE [LARGE SCALE GENOMIC DNA]</scope>
    <source>
        <strain evidence="3">FinWhale-01</strain>
    </source>
</reference>
<evidence type="ECO:0000313" key="3">
    <source>
        <dbReference type="EMBL" id="KAB0403867.1"/>
    </source>
</evidence>
<dbReference type="Gene3D" id="6.10.140.140">
    <property type="match status" value="1"/>
</dbReference>
<dbReference type="PANTHER" id="PTHR23232:SF131">
    <property type="entry name" value="KRAB DOMAIN-CONTAINING PROTEIN"/>
    <property type="match status" value="1"/>
</dbReference>
<dbReference type="SUPFAM" id="SSF109640">
    <property type="entry name" value="KRAB domain (Kruppel-associated box)"/>
    <property type="match status" value="1"/>
</dbReference>
<dbReference type="InterPro" id="IPR001909">
    <property type="entry name" value="KRAB"/>
</dbReference>
<dbReference type="OrthoDB" id="9819978at2759"/>
<dbReference type="InterPro" id="IPR050169">
    <property type="entry name" value="Krueppel_C2H2_ZnF"/>
</dbReference>
<dbReference type="AlphaFoldDB" id="A0A6A1Q8C3"/>
<organism evidence="3 4">
    <name type="scientific">Balaenoptera physalus</name>
    <name type="common">Fin whale</name>
    <name type="synonym">Balaena physalus</name>
    <dbReference type="NCBI Taxonomy" id="9770"/>
    <lineage>
        <taxon>Eukaryota</taxon>
        <taxon>Metazoa</taxon>
        <taxon>Chordata</taxon>
        <taxon>Craniata</taxon>
        <taxon>Vertebrata</taxon>
        <taxon>Euteleostomi</taxon>
        <taxon>Mammalia</taxon>
        <taxon>Eutheria</taxon>
        <taxon>Laurasiatheria</taxon>
        <taxon>Artiodactyla</taxon>
        <taxon>Whippomorpha</taxon>
        <taxon>Cetacea</taxon>
        <taxon>Mysticeti</taxon>
        <taxon>Balaenopteridae</taxon>
        <taxon>Balaenoptera</taxon>
    </lineage>
</organism>
<dbReference type="PROSITE" id="PS50805">
    <property type="entry name" value="KRAB"/>
    <property type="match status" value="2"/>
</dbReference>
<feature type="domain" description="KRAB" evidence="2">
    <location>
        <begin position="278"/>
        <end position="362"/>
    </location>
</feature>
<evidence type="ECO:0000256" key="1">
    <source>
        <dbReference type="SAM" id="MobiDB-lite"/>
    </source>
</evidence>
<accession>A0A6A1Q8C3</accession>
<feature type="compositionally biased region" description="Basic and acidic residues" evidence="1">
    <location>
        <begin position="254"/>
        <end position="268"/>
    </location>
</feature>
<name>A0A6A1Q8C3_BALPH</name>
<evidence type="ECO:0000259" key="2">
    <source>
        <dbReference type="PROSITE" id="PS50805"/>
    </source>
</evidence>
<gene>
    <name evidence="3" type="ORF">E2I00_001743</name>
</gene>
<comment type="caution">
    <text evidence="3">The sequence shown here is derived from an EMBL/GenBank/DDBJ whole genome shotgun (WGS) entry which is preliminary data.</text>
</comment>
<dbReference type="Pfam" id="PF01352">
    <property type="entry name" value="KRAB"/>
    <property type="match status" value="1"/>
</dbReference>
<dbReference type="PANTHER" id="PTHR23232">
    <property type="entry name" value="KRAB DOMAIN C2H2 ZINC FINGER"/>
    <property type="match status" value="1"/>
</dbReference>
<sequence>MVLADNQINNMKRNILLQEQVSFKDVCVDFTQEEWYLLDPAQKILYRDVILENYSHLVSVGNCITKPEVIFKIEQGEEPWILEERFPKQCCSEDWKVDDLIESSQENEDELFWQLAFTNQTLSTDSGDRVRKTLNLGTDSVPSRNFLYKICDTCEMSLKNISGLIINRKNYSGKKPDEFTVYEKLLLDIRHEKTPTGGKSYKYNQKKNVLNRYSLPREAVPALPSLYAIQGSVQPDEGVEGDPGRVGRGPRGARAAEGRSEAAVRRSPADPAAGPLAREFQGAGRGGLGREEGRLGGGSSVSGRGRRLQYERGGPGPEQAAEAAGNEQITGCLIPKPDVISQLEQGEEPWITEVEFSNQSLPDSITKIV</sequence>
<dbReference type="SMART" id="SM00349">
    <property type="entry name" value="KRAB"/>
    <property type="match status" value="1"/>
</dbReference>